<gene>
    <name evidence="1" type="ORF">A9K58_09720</name>
</gene>
<evidence type="ECO:0000313" key="2">
    <source>
        <dbReference type="Proteomes" id="UP000092256"/>
    </source>
</evidence>
<protein>
    <submittedName>
        <fullName evidence="1">Uncharacterized protein</fullName>
    </submittedName>
</protein>
<proteinExistence type="predicted"/>
<dbReference type="Proteomes" id="UP000092256">
    <property type="component" value="Unassembled WGS sequence"/>
</dbReference>
<name>A0A1A6XV58_STEMA</name>
<dbReference type="AlphaFoldDB" id="A0A1A6XV58"/>
<sequence length="86" mass="10071">MDCLVGIVFPIERGKTTFKFLTQIINTFLRENLATHLNRCHIRRRPGCSRIIAYFKLMLAWIKLRQFLLQLHCDTNGADPKSHQSN</sequence>
<accession>A0A1A6XV58</accession>
<dbReference type="EMBL" id="LYVJ01000006">
    <property type="protein sequence ID" value="OBU67447.1"/>
    <property type="molecule type" value="Genomic_DNA"/>
</dbReference>
<reference evidence="1 2" key="1">
    <citation type="submission" date="2016-05" db="EMBL/GenBank/DDBJ databases">
        <title>Draft Genome Sequences of Stenotrophomonas maltophilia Strains Sm32COP, Sm41DVV, Sm46PAILV, SmF3, SmF22, SmSOFb1 and SmCVFa1, Isolated from Different Manures, in France.</title>
        <authorList>
            <person name="Nazaret S."/>
            <person name="Bodilis J."/>
        </authorList>
    </citation>
    <scope>NUCLEOTIDE SEQUENCE [LARGE SCALE GENOMIC DNA]</scope>
    <source>
        <strain evidence="1 2">Sm46PAILV</strain>
    </source>
</reference>
<comment type="caution">
    <text evidence="1">The sequence shown here is derived from an EMBL/GenBank/DDBJ whole genome shotgun (WGS) entry which is preliminary data.</text>
</comment>
<evidence type="ECO:0000313" key="1">
    <source>
        <dbReference type="EMBL" id="OBU67447.1"/>
    </source>
</evidence>
<organism evidence="1 2">
    <name type="scientific">Stenotrophomonas maltophilia</name>
    <name type="common">Pseudomonas maltophilia</name>
    <name type="synonym">Xanthomonas maltophilia</name>
    <dbReference type="NCBI Taxonomy" id="40324"/>
    <lineage>
        <taxon>Bacteria</taxon>
        <taxon>Pseudomonadati</taxon>
        <taxon>Pseudomonadota</taxon>
        <taxon>Gammaproteobacteria</taxon>
        <taxon>Lysobacterales</taxon>
        <taxon>Lysobacteraceae</taxon>
        <taxon>Stenotrophomonas</taxon>
        <taxon>Stenotrophomonas maltophilia group</taxon>
    </lineage>
</organism>